<dbReference type="Proteomes" id="UP000190648">
    <property type="component" value="Unassembled WGS sequence"/>
</dbReference>
<organism evidence="1 2">
    <name type="scientific">Patagioenas fasciata monilis</name>
    <dbReference type="NCBI Taxonomy" id="372326"/>
    <lineage>
        <taxon>Eukaryota</taxon>
        <taxon>Metazoa</taxon>
        <taxon>Chordata</taxon>
        <taxon>Craniata</taxon>
        <taxon>Vertebrata</taxon>
        <taxon>Euteleostomi</taxon>
        <taxon>Archelosauria</taxon>
        <taxon>Archosauria</taxon>
        <taxon>Dinosauria</taxon>
        <taxon>Saurischia</taxon>
        <taxon>Theropoda</taxon>
        <taxon>Coelurosauria</taxon>
        <taxon>Aves</taxon>
        <taxon>Neognathae</taxon>
        <taxon>Neoaves</taxon>
        <taxon>Columbimorphae</taxon>
        <taxon>Columbiformes</taxon>
        <taxon>Columbidae</taxon>
        <taxon>Patagioenas</taxon>
    </lineage>
</organism>
<gene>
    <name evidence="1" type="ORF">AV530_019713</name>
</gene>
<accession>A0A1V4JEV4</accession>
<reference evidence="1 2" key="1">
    <citation type="submission" date="2016-02" db="EMBL/GenBank/DDBJ databases">
        <title>Band-tailed pigeon sequencing and assembly.</title>
        <authorList>
            <person name="Soares A.E."/>
            <person name="Novak B.J."/>
            <person name="Rice E.S."/>
            <person name="O'Connell B."/>
            <person name="Chang D."/>
            <person name="Weber S."/>
            <person name="Shapiro B."/>
        </authorList>
    </citation>
    <scope>NUCLEOTIDE SEQUENCE [LARGE SCALE GENOMIC DNA]</scope>
    <source>
        <strain evidence="1">BTP2013</strain>
        <tissue evidence="1">Blood</tissue>
    </source>
</reference>
<comment type="caution">
    <text evidence="1">The sequence shown here is derived from an EMBL/GenBank/DDBJ whole genome shotgun (WGS) entry which is preliminary data.</text>
</comment>
<dbReference type="AlphaFoldDB" id="A0A1V4JEV4"/>
<proteinExistence type="predicted"/>
<name>A0A1V4JEV4_PATFA</name>
<evidence type="ECO:0000313" key="1">
    <source>
        <dbReference type="EMBL" id="OPJ70620.1"/>
    </source>
</evidence>
<protein>
    <submittedName>
        <fullName evidence="1">Uncharacterized protein</fullName>
    </submittedName>
</protein>
<sequence length="80" mass="9651">MKRNLLNYLNQRKTDVSCAERRLALQDLIADVEIYFVDFTVILTSINAHMITHQKLQQNLGKRIQLWWLKKSREYKLVYL</sequence>
<evidence type="ECO:0000313" key="2">
    <source>
        <dbReference type="Proteomes" id="UP000190648"/>
    </source>
</evidence>
<keyword evidence="2" id="KW-1185">Reference proteome</keyword>
<dbReference type="EMBL" id="LSYS01007837">
    <property type="protein sequence ID" value="OPJ70620.1"/>
    <property type="molecule type" value="Genomic_DNA"/>
</dbReference>